<proteinExistence type="predicted"/>
<dbReference type="InterPro" id="IPR051379">
    <property type="entry name" value="C-type_Lectin_Receptor_IMM"/>
</dbReference>
<evidence type="ECO:0000313" key="3">
    <source>
        <dbReference type="Ensembl" id="ENSPKIP00000013054.1"/>
    </source>
</evidence>
<reference evidence="3" key="2">
    <citation type="submission" date="2025-09" db="UniProtKB">
        <authorList>
            <consortium name="Ensembl"/>
        </authorList>
    </citation>
    <scope>IDENTIFICATION</scope>
</reference>
<evidence type="ECO:0000256" key="1">
    <source>
        <dbReference type="ARBA" id="ARBA00022734"/>
    </source>
</evidence>
<keyword evidence="1" id="KW-0430">Lectin</keyword>
<evidence type="ECO:0000313" key="4">
    <source>
        <dbReference type="Proteomes" id="UP000261540"/>
    </source>
</evidence>
<dbReference type="Gene3D" id="3.10.100.10">
    <property type="entry name" value="Mannose-Binding Protein A, subunit A"/>
    <property type="match status" value="1"/>
</dbReference>
<sequence length="161" mass="18643">WLRASLEHTIVKSLIARRCSRCPKGWTFNNSKCYFVFLGQKWETRKSWKDSRLECLKMGADLLTIQNEEEQVRQSNELNHVSVTVLIDVITYCLLCSYQQRSTQDNHCQSAQNISASCLLKSSYVSSFMSKRHSSHMSMLHNIPHATKYAATFKSSRMPCR</sequence>
<dbReference type="SUPFAM" id="SSF56436">
    <property type="entry name" value="C-type lectin-like"/>
    <property type="match status" value="1"/>
</dbReference>
<reference evidence="3" key="1">
    <citation type="submission" date="2025-08" db="UniProtKB">
        <authorList>
            <consortium name="Ensembl"/>
        </authorList>
    </citation>
    <scope>IDENTIFICATION</scope>
</reference>
<protein>
    <recommendedName>
        <fullName evidence="5">C-type lectin domain-containing protein</fullName>
    </recommendedName>
</protein>
<evidence type="ECO:0000256" key="2">
    <source>
        <dbReference type="ARBA" id="ARBA00023157"/>
    </source>
</evidence>
<dbReference type="GeneTree" id="ENSGT00940000178052"/>
<evidence type="ECO:0008006" key="5">
    <source>
        <dbReference type="Google" id="ProtNLM"/>
    </source>
</evidence>
<organism evidence="3 4">
    <name type="scientific">Paramormyrops kingsleyae</name>
    <dbReference type="NCBI Taxonomy" id="1676925"/>
    <lineage>
        <taxon>Eukaryota</taxon>
        <taxon>Metazoa</taxon>
        <taxon>Chordata</taxon>
        <taxon>Craniata</taxon>
        <taxon>Vertebrata</taxon>
        <taxon>Euteleostomi</taxon>
        <taxon>Actinopterygii</taxon>
        <taxon>Neopterygii</taxon>
        <taxon>Teleostei</taxon>
        <taxon>Osteoglossocephala</taxon>
        <taxon>Osteoglossomorpha</taxon>
        <taxon>Osteoglossiformes</taxon>
        <taxon>Mormyridae</taxon>
        <taxon>Paramormyrops</taxon>
    </lineage>
</organism>
<dbReference type="InterPro" id="IPR016187">
    <property type="entry name" value="CTDL_fold"/>
</dbReference>
<dbReference type="PANTHER" id="PTHR46746">
    <property type="entry name" value="KILLER CELL LECTIN-LIKE RECEPTOR SUBFAMILY F MEMBER 2"/>
    <property type="match status" value="1"/>
</dbReference>
<dbReference type="GO" id="GO:0030246">
    <property type="term" value="F:carbohydrate binding"/>
    <property type="evidence" value="ECO:0007669"/>
    <property type="project" value="UniProtKB-KW"/>
</dbReference>
<dbReference type="Ensembl" id="ENSPKIT00000037468.1">
    <property type="protein sequence ID" value="ENSPKIP00000013054.1"/>
    <property type="gene ID" value="ENSPKIG00000000632.1"/>
</dbReference>
<keyword evidence="2" id="KW-1015">Disulfide bond</keyword>
<dbReference type="PANTHER" id="PTHR46746:SF9">
    <property type="entry name" value="CD209 ANTIGEN-LIKE PROTEIN C-LIKE"/>
    <property type="match status" value="1"/>
</dbReference>
<dbReference type="Proteomes" id="UP000261540">
    <property type="component" value="Unplaced"/>
</dbReference>
<dbReference type="AlphaFoldDB" id="A0A3B3R4E3"/>
<accession>A0A3B3R4E3</accession>
<keyword evidence="4" id="KW-1185">Reference proteome</keyword>
<dbReference type="STRING" id="1676925.ENSPKIP00000013054"/>
<name>A0A3B3R4E3_9TELE</name>
<dbReference type="InterPro" id="IPR016186">
    <property type="entry name" value="C-type_lectin-like/link_sf"/>
</dbReference>